<dbReference type="OrthoDB" id="8696437at2"/>
<dbReference type="EMBL" id="WTZA01000001">
    <property type="protein sequence ID" value="MXO75021.1"/>
    <property type="molecule type" value="Genomic_DNA"/>
</dbReference>
<evidence type="ECO:0000256" key="1">
    <source>
        <dbReference type="SAM" id="SignalP"/>
    </source>
</evidence>
<organism evidence="3 4">
    <name type="scientific">Tsuneonella aeria</name>
    <dbReference type="NCBI Taxonomy" id="1837929"/>
    <lineage>
        <taxon>Bacteria</taxon>
        <taxon>Pseudomonadati</taxon>
        <taxon>Pseudomonadota</taxon>
        <taxon>Alphaproteobacteria</taxon>
        <taxon>Sphingomonadales</taxon>
        <taxon>Erythrobacteraceae</taxon>
        <taxon>Tsuneonella</taxon>
    </lineage>
</organism>
<protein>
    <submittedName>
        <fullName evidence="3">Phytase</fullName>
    </submittedName>
</protein>
<proteinExistence type="predicted"/>
<dbReference type="Pfam" id="PF02333">
    <property type="entry name" value="Phytase"/>
    <property type="match status" value="1"/>
</dbReference>
<feature type="domain" description="BPP" evidence="2">
    <location>
        <begin position="21"/>
        <end position="340"/>
    </location>
</feature>
<dbReference type="RefSeq" id="WP_160610717.1">
    <property type="nucleotide sequence ID" value="NZ_WTZA01000001.1"/>
</dbReference>
<gene>
    <name evidence="3" type="ORF">GRI40_07280</name>
</gene>
<keyword evidence="4" id="KW-1185">Reference proteome</keyword>
<dbReference type="Gene3D" id="2.120.10.30">
    <property type="entry name" value="TolB, C-terminal domain"/>
    <property type="match status" value="1"/>
</dbReference>
<dbReference type="Proteomes" id="UP000439522">
    <property type="component" value="Unassembled WGS sequence"/>
</dbReference>
<sequence length="344" mass="35358">MRRVFTLALLAATAGCTTTAPVPNSLPAVTVTARGETTPVGTVAADAADDPAIWRNAADPAASLIVATDKKAGLYVYGLDGKVRSFEPAGRLNNVDLTTLADGTVLVAASDRNDLAGARLRLYRLDTTGGQLVALGEVSGGAGEAYGVCLAQLGDELFAFSVLKTGRIEQVRLEVSGGAVSGTTVRSLKLATQPEGCVVDQRSGLLYVGEEDVGIWRFEVGPGGSETATLVAPADGRHLVADVEGLALAESGADGGWLVASSQGDNAYVLYELPSLRPAGRFRVGRGVVGSTEETDGIALVLGDFGPDYPTGLLVVQDGVNAPAAQNFKLVSWADVIASLGLHH</sequence>
<dbReference type="AlphaFoldDB" id="A0A6I4TCG3"/>
<keyword evidence="1" id="KW-0732">Signal</keyword>
<name>A0A6I4TCG3_9SPHN</name>
<dbReference type="PROSITE" id="PS51257">
    <property type="entry name" value="PROKAR_LIPOPROTEIN"/>
    <property type="match status" value="1"/>
</dbReference>
<evidence type="ECO:0000313" key="3">
    <source>
        <dbReference type="EMBL" id="MXO75021.1"/>
    </source>
</evidence>
<dbReference type="GO" id="GO:0016158">
    <property type="term" value="F:inositol hexakisphosphate 3-phosphatase activity"/>
    <property type="evidence" value="ECO:0007669"/>
    <property type="project" value="InterPro"/>
</dbReference>
<comment type="caution">
    <text evidence="3">The sequence shown here is derived from an EMBL/GenBank/DDBJ whole genome shotgun (WGS) entry which is preliminary data.</text>
</comment>
<evidence type="ECO:0000259" key="2">
    <source>
        <dbReference type="PROSITE" id="PS51662"/>
    </source>
</evidence>
<dbReference type="InterPro" id="IPR011042">
    <property type="entry name" value="6-blade_b-propeller_TolB-like"/>
</dbReference>
<dbReference type="InterPro" id="IPR003431">
    <property type="entry name" value="B-propeller_Phytase"/>
</dbReference>
<accession>A0A6I4TCG3</accession>
<evidence type="ECO:0000313" key="4">
    <source>
        <dbReference type="Proteomes" id="UP000439522"/>
    </source>
</evidence>
<feature type="chain" id="PRO_5026005568" evidence="1">
    <location>
        <begin position="21"/>
        <end position="344"/>
    </location>
</feature>
<reference evidence="3 4" key="1">
    <citation type="submission" date="2019-12" db="EMBL/GenBank/DDBJ databases">
        <title>Genomic-based taxomic classification of the family Erythrobacteraceae.</title>
        <authorList>
            <person name="Xu L."/>
        </authorList>
    </citation>
    <scope>NUCLEOTIDE SEQUENCE [LARGE SCALE GENOMIC DNA]</scope>
    <source>
        <strain evidence="3 4">100921-2</strain>
    </source>
</reference>
<feature type="signal peptide" evidence="1">
    <location>
        <begin position="1"/>
        <end position="20"/>
    </location>
</feature>
<dbReference type="SUPFAM" id="SSF50956">
    <property type="entry name" value="Thermostable phytase (3-phytase)"/>
    <property type="match status" value="1"/>
</dbReference>
<dbReference type="PROSITE" id="PS51662">
    <property type="entry name" value="BP_PHYTASE"/>
    <property type="match status" value="1"/>
</dbReference>